<accession>A0ABY5HHM8</accession>
<dbReference type="GO" id="GO:0016491">
    <property type="term" value="F:oxidoreductase activity"/>
    <property type="evidence" value="ECO:0007669"/>
    <property type="project" value="UniProtKB-KW"/>
</dbReference>
<dbReference type="InterPro" id="IPR015590">
    <property type="entry name" value="Aldehyde_DH_dom"/>
</dbReference>
<dbReference type="Pfam" id="PF00171">
    <property type="entry name" value="Aldedh"/>
    <property type="match status" value="1"/>
</dbReference>
<evidence type="ECO:0000256" key="1">
    <source>
        <dbReference type="ARBA" id="ARBA00009986"/>
    </source>
</evidence>
<dbReference type="Gene3D" id="3.40.309.10">
    <property type="entry name" value="Aldehyde Dehydrogenase, Chain A, domain 2"/>
    <property type="match status" value="1"/>
</dbReference>
<dbReference type="Proteomes" id="UP001058461">
    <property type="component" value="Chromosome"/>
</dbReference>
<dbReference type="NCBIfam" id="NF007497">
    <property type="entry name" value="PRK10090.1"/>
    <property type="match status" value="1"/>
</dbReference>
<dbReference type="InterPro" id="IPR050740">
    <property type="entry name" value="Aldehyde_DH_Superfamily"/>
</dbReference>
<dbReference type="Gene3D" id="3.40.605.10">
    <property type="entry name" value="Aldehyde Dehydrogenase, Chain A, domain 1"/>
    <property type="match status" value="1"/>
</dbReference>
<dbReference type="PANTHER" id="PTHR43353:SF5">
    <property type="entry name" value="SUCCINATE-SEMIALDEHYDE DEHYDROGENASE, MITOCHONDRIAL"/>
    <property type="match status" value="1"/>
</dbReference>
<protein>
    <submittedName>
        <fullName evidence="6">Aldehyde dehydrogenase</fullName>
        <ecNumber evidence="6">1.2.1.-</ecNumber>
    </submittedName>
</protein>
<dbReference type="PANTHER" id="PTHR43353">
    <property type="entry name" value="SUCCINATE-SEMIALDEHYDE DEHYDROGENASE, MITOCHONDRIAL"/>
    <property type="match status" value="1"/>
</dbReference>
<dbReference type="PROSITE" id="PS00687">
    <property type="entry name" value="ALDEHYDE_DEHYDR_GLU"/>
    <property type="match status" value="1"/>
</dbReference>
<evidence type="ECO:0000256" key="3">
    <source>
        <dbReference type="PROSITE-ProRule" id="PRU10007"/>
    </source>
</evidence>
<organism evidence="6 7">
    <name type="scientific">Marinobacterium rhizophilum</name>
    <dbReference type="NCBI Taxonomy" id="420402"/>
    <lineage>
        <taxon>Bacteria</taxon>
        <taxon>Pseudomonadati</taxon>
        <taxon>Pseudomonadota</taxon>
        <taxon>Gammaproteobacteria</taxon>
        <taxon>Oceanospirillales</taxon>
        <taxon>Oceanospirillaceae</taxon>
        <taxon>Marinobacterium</taxon>
    </lineage>
</organism>
<dbReference type="InterPro" id="IPR029510">
    <property type="entry name" value="Ald_DH_CS_GLU"/>
</dbReference>
<dbReference type="InterPro" id="IPR016161">
    <property type="entry name" value="Ald_DH/histidinol_DH"/>
</dbReference>
<dbReference type="RefSeq" id="WP_255853909.1">
    <property type="nucleotide sequence ID" value="NZ_CP073347.1"/>
</dbReference>
<dbReference type="CDD" id="cd07088">
    <property type="entry name" value="ALDH_LactADH-AldA"/>
    <property type="match status" value="1"/>
</dbReference>
<dbReference type="EC" id="1.2.1.-" evidence="6"/>
<keyword evidence="2 4" id="KW-0560">Oxidoreductase</keyword>
<proteinExistence type="inferred from homology"/>
<dbReference type="InterPro" id="IPR016163">
    <property type="entry name" value="Ald_DH_C"/>
</dbReference>
<evidence type="ECO:0000256" key="2">
    <source>
        <dbReference type="ARBA" id="ARBA00023002"/>
    </source>
</evidence>
<sequence length="474" mass="51446">MRIDKNFVNNQFASSTKGAMISVYNPVDNTVVGQVQAATADEAIDAVAIAAAAQKGWRQLTSIERAGYMHKLADALVARKDAIGRALADESGKSLEDATNEAVYAADITRYHAEWARRIEGEIIPSDTPCESLLLQREPIGVVACLIPFNYPVYTLLRKIAPALITGNAVVVRPSNNTPCSAFEIAKAIQDSGMPAGVVNILTMDHATAETVCTHPKVGMITLTGSVGAGRKVLEYSQVNIAKSSLELGGKSPAIVEADADLEKAAREIVASKTTNCGQLCTAIERVYVHEAVYEPFVELLRANLAERQFGDRALNPSFMGPLINENARLNIHQMVERAIDDGAKLEVGGYIPEGPGHFYPPTLLTHCRQDMEIVQEEIFGPVLPVLKYSDADEALALANDHQFGLASVIYTENYRTAMKVANNIEAGEIYINRTPSDPYQGYHAGWKRSGLGGDDGKHGMLEFTQTRLVVLNY</sequence>
<feature type="active site" evidence="3">
    <location>
        <position position="247"/>
    </location>
</feature>
<name>A0ABY5HHM8_9GAMM</name>
<evidence type="ECO:0000259" key="5">
    <source>
        <dbReference type="Pfam" id="PF00171"/>
    </source>
</evidence>
<gene>
    <name evidence="6" type="primary">aldA</name>
    <name evidence="6" type="ORF">KDW95_21905</name>
</gene>
<evidence type="ECO:0000313" key="7">
    <source>
        <dbReference type="Proteomes" id="UP001058461"/>
    </source>
</evidence>
<evidence type="ECO:0000313" key="6">
    <source>
        <dbReference type="EMBL" id="UTW11865.1"/>
    </source>
</evidence>
<comment type="similarity">
    <text evidence="1 4">Belongs to the aldehyde dehydrogenase family.</text>
</comment>
<dbReference type="SUPFAM" id="SSF53720">
    <property type="entry name" value="ALDH-like"/>
    <property type="match status" value="1"/>
</dbReference>
<keyword evidence="7" id="KW-1185">Reference proteome</keyword>
<evidence type="ECO:0000256" key="4">
    <source>
        <dbReference type="RuleBase" id="RU003345"/>
    </source>
</evidence>
<dbReference type="InterPro" id="IPR016162">
    <property type="entry name" value="Ald_DH_N"/>
</dbReference>
<reference evidence="6" key="1">
    <citation type="submission" date="2021-04" db="EMBL/GenBank/DDBJ databases">
        <title>Oceanospirillales bacteria with DddD are important DMSP degraders in coastal seawater.</title>
        <authorList>
            <person name="Liu J."/>
        </authorList>
    </citation>
    <scope>NUCLEOTIDE SEQUENCE</scope>
    <source>
        <strain evidence="6">D13-1</strain>
    </source>
</reference>
<feature type="domain" description="Aldehyde dehydrogenase" evidence="5">
    <location>
        <begin position="15"/>
        <end position="470"/>
    </location>
</feature>
<dbReference type="EMBL" id="CP073347">
    <property type="protein sequence ID" value="UTW11865.1"/>
    <property type="molecule type" value="Genomic_DNA"/>
</dbReference>